<dbReference type="InterPro" id="IPR036388">
    <property type="entry name" value="WH-like_DNA-bd_sf"/>
</dbReference>
<evidence type="ECO:0000313" key="2">
    <source>
        <dbReference type="Proteomes" id="UP000249986"/>
    </source>
</evidence>
<dbReference type="Gene3D" id="1.10.10.10">
    <property type="entry name" value="Winged helix-like DNA-binding domain superfamily/Winged helix DNA-binding domain"/>
    <property type="match status" value="1"/>
</dbReference>
<sequence length="322" mass="38320">MADKEVLSEGFTQIPNKLIKYKDLDCIEKMILINFMSYGENIYPSISRICEELNISRPTCVKKIKALKDNGYLKVTKNKSLNGDYDNNSYEVVKNINHLVKEFNYGSKNNLPQVVKEINSNNTNKTILNNNIYSPLENELYYDEVNKNLEKDLIKRINSKYPKDIIKEEFEKLKYKGFSELDLLKELDKNLKSKSKVKKDKYSEDSKEYKLSILLRDLILRRDENSRCKNADMQKWSKEIDLLHRKDNRSYENIEKIIRWCQQDTFWKANILSTHKLREKFDSLYQKAFCENKSYNRNNFKNDSSERSNDTDGECWYFKDSL</sequence>
<dbReference type="EMBL" id="UAWG01000012">
    <property type="protein sequence ID" value="SQB60010.1"/>
    <property type="molecule type" value="Genomic_DNA"/>
</dbReference>
<dbReference type="InterPro" id="IPR036390">
    <property type="entry name" value="WH_DNA-bd_sf"/>
</dbReference>
<gene>
    <name evidence="1" type="ORF">NCTC10719_01561</name>
</gene>
<name>A0A2X3ACQ6_CLOPF</name>
<protein>
    <submittedName>
        <fullName evidence="1">Phage protein</fullName>
    </submittedName>
</protein>
<organism evidence="1 2">
    <name type="scientific">Clostridium perfringens</name>
    <dbReference type="NCBI Taxonomy" id="1502"/>
    <lineage>
        <taxon>Bacteria</taxon>
        <taxon>Bacillati</taxon>
        <taxon>Bacillota</taxon>
        <taxon>Clostridia</taxon>
        <taxon>Eubacteriales</taxon>
        <taxon>Clostridiaceae</taxon>
        <taxon>Clostridium</taxon>
    </lineage>
</organism>
<dbReference type="Pfam" id="PF13730">
    <property type="entry name" value="HTH_36"/>
    <property type="match status" value="1"/>
</dbReference>
<accession>A0A2X3ACQ6</accession>
<proteinExistence type="predicted"/>
<dbReference type="RefSeq" id="WP_111926444.1">
    <property type="nucleotide sequence ID" value="NZ_UAWG01000012.1"/>
</dbReference>
<dbReference type="Proteomes" id="UP000249986">
    <property type="component" value="Unassembled WGS sequence"/>
</dbReference>
<reference evidence="1 2" key="1">
    <citation type="submission" date="2018-06" db="EMBL/GenBank/DDBJ databases">
        <authorList>
            <consortium name="Pathogen Informatics"/>
            <person name="Doyle S."/>
        </authorList>
    </citation>
    <scope>NUCLEOTIDE SEQUENCE [LARGE SCALE GENOMIC DNA]</scope>
    <source>
        <strain evidence="1 2">NCTC10719</strain>
    </source>
</reference>
<dbReference type="SUPFAM" id="SSF46785">
    <property type="entry name" value="Winged helix' DNA-binding domain"/>
    <property type="match status" value="1"/>
</dbReference>
<dbReference type="AlphaFoldDB" id="A0A2X3ACQ6"/>
<evidence type="ECO:0000313" key="1">
    <source>
        <dbReference type="EMBL" id="SQB60010.1"/>
    </source>
</evidence>